<dbReference type="PANTHER" id="PTHR43649:SF17">
    <property type="entry name" value="ABC TRANSPORTER SOLUTE BINDING PROTEIN-SUGAR TRANSPORT"/>
    <property type="match status" value="1"/>
</dbReference>
<dbReference type="InterPro" id="IPR006059">
    <property type="entry name" value="SBP"/>
</dbReference>
<dbReference type="Gene3D" id="3.40.190.10">
    <property type="entry name" value="Periplasmic binding protein-like II"/>
    <property type="match status" value="2"/>
</dbReference>
<dbReference type="InterPro" id="IPR050490">
    <property type="entry name" value="Bact_solute-bd_prot1"/>
</dbReference>
<feature type="compositionally biased region" description="Basic and acidic residues" evidence="1">
    <location>
        <begin position="45"/>
        <end position="67"/>
    </location>
</feature>
<comment type="caution">
    <text evidence="3">The sequence shown here is derived from an EMBL/GenBank/DDBJ whole genome shotgun (WGS) entry which is preliminary data.</text>
</comment>
<feature type="chain" id="PRO_5046049470" evidence="2">
    <location>
        <begin position="22"/>
        <end position="591"/>
    </location>
</feature>
<evidence type="ECO:0000256" key="1">
    <source>
        <dbReference type="SAM" id="MobiDB-lite"/>
    </source>
</evidence>
<organism evidence="3 4">
    <name type="scientific">Anaerococcus groningensis</name>
    <dbReference type="NCBI Taxonomy" id="3115616"/>
    <lineage>
        <taxon>Bacteria</taxon>
        <taxon>Bacillati</taxon>
        <taxon>Bacillota</taxon>
        <taxon>Tissierellia</taxon>
        <taxon>Tissierellales</taxon>
        <taxon>Peptoniphilaceae</taxon>
        <taxon>Anaerococcus</taxon>
    </lineage>
</organism>
<protein>
    <submittedName>
        <fullName evidence="3">Extracellular solute-binding protein</fullName>
    </submittedName>
</protein>
<name>A0ABW9N087_9FIRM</name>
<dbReference type="PROSITE" id="PS51257">
    <property type="entry name" value="PROKAR_LIPOPROTEIN"/>
    <property type="match status" value="1"/>
</dbReference>
<dbReference type="RefSeq" id="WP_410024042.1">
    <property type="nucleotide sequence ID" value="NZ_JBGMEG010000004.1"/>
</dbReference>
<evidence type="ECO:0000313" key="3">
    <source>
        <dbReference type="EMBL" id="MFO3717469.1"/>
    </source>
</evidence>
<feature type="signal peptide" evidence="2">
    <location>
        <begin position="1"/>
        <end position="21"/>
    </location>
</feature>
<evidence type="ECO:0000313" key="4">
    <source>
        <dbReference type="Proteomes" id="UP001637993"/>
    </source>
</evidence>
<reference evidence="3 4" key="1">
    <citation type="journal article" date="2025" name="Anaerobe">
        <title>Description of Anaerococcus kampingiae sp. nov., Anaerococcus groningensis sp. nov., Anaerococcus martiniensis sp. nov., and Anaerococcus cruorum sp. nov., isolated from human clinical specimens.</title>
        <authorList>
            <person name="Boiten K.E."/>
            <person name="Meijer J."/>
            <person name="van Wezel E.M."/>
            <person name="Veloo A.C.M."/>
        </authorList>
    </citation>
    <scope>NUCLEOTIDE SEQUENCE [LARGE SCALE GENOMIC DNA]</scope>
    <source>
        <strain evidence="3 4">ENR1011</strain>
    </source>
</reference>
<keyword evidence="4" id="KW-1185">Reference proteome</keyword>
<keyword evidence="2" id="KW-0732">Signal</keyword>
<evidence type="ECO:0000256" key="2">
    <source>
        <dbReference type="SAM" id="SignalP"/>
    </source>
</evidence>
<gene>
    <name evidence="3" type="ORF">AB9Q04_03755</name>
</gene>
<dbReference type="Proteomes" id="UP001637993">
    <property type="component" value="Unassembled WGS sequence"/>
</dbReference>
<dbReference type="EMBL" id="JBGMEG010000004">
    <property type="protein sequence ID" value="MFO3717469.1"/>
    <property type="molecule type" value="Genomic_DNA"/>
</dbReference>
<feature type="region of interest" description="Disordered" evidence="1">
    <location>
        <begin position="28"/>
        <end position="67"/>
    </location>
</feature>
<proteinExistence type="predicted"/>
<sequence length="591" mass="66552">MNIKKSFSKAMLMAMSLVALTACGNNNETTTTTDNKTETTQSADNKTEDADKKDGNKTAEDNTDKPDSWIADREIRLLVFESAGDTGEGTMSPEIAQYIKDKTGITLTIESVSNEDSYEALAAGLSSGDLPDAVAFYLDNSGRPEFPLLLKASNEGMFADISEPLKESKIYGKYFEEGYLPTDTKENIMMRDDQDGATYLVHMSINRNPADPGRKLFGNMFIRRDIAEDLGVKTDDIKTSDQLEELLDKIAKGDYKDNNGNPVTPLGPTSWGGSERPRPYRDLMWQGEGEQKFAKDGDTVKHESMTDYGEKRVAKVRKWLEEGLMHPEFYTMEETRAQEGIQNKSFAIVSDSHNYRPEIANGEWMPLGDIKRVDGSDNMVKPYKSGYTGWAVPATTENPEEVVKFADWMASEEGKLLYFYGLEGKHYDMVDGKPVPKKELVKLQDENPDEAIKEGFRGVRAFWGEHFAYTDMDNLGDFGEESWGDSVRGEEASGAAKLLEEYNFDKKFEDKEVIDGLYPKAYLYEFEGEDGNLTQALEDWDDAIVKAYYATSEEEAEAILDQARQRLQDADIEGFCKFLEQKEKDGDTIFY</sequence>
<dbReference type="PANTHER" id="PTHR43649">
    <property type="entry name" value="ARABINOSE-BINDING PROTEIN-RELATED"/>
    <property type="match status" value="1"/>
</dbReference>
<feature type="compositionally biased region" description="Low complexity" evidence="1">
    <location>
        <begin position="28"/>
        <end position="40"/>
    </location>
</feature>
<feature type="region of interest" description="Disordered" evidence="1">
    <location>
        <begin position="258"/>
        <end position="279"/>
    </location>
</feature>
<accession>A0ABW9N087</accession>
<dbReference type="Pfam" id="PF01547">
    <property type="entry name" value="SBP_bac_1"/>
    <property type="match status" value="1"/>
</dbReference>
<dbReference type="SUPFAM" id="SSF53850">
    <property type="entry name" value="Periplasmic binding protein-like II"/>
    <property type="match status" value="1"/>
</dbReference>